<name>D7CV58_TRURR</name>
<feature type="signal peptide" evidence="2">
    <location>
        <begin position="1"/>
        <end position="17"/>
    </location>
</feature>
<proteinExistence type="predicted"/>
<keyword evidence="2" id="KW-0732">Signal</keyword>
<dbReference type="Pfam" id="PF13414">
    <property type="entry name" value="TPR_11"/>
    <property type="match status" value="1"/>
</dbReference>
<dbReference type="GO" id="GO:0006493">
    <property type="term" value="P:protein O-linked glycosylation"/>
    <property type="evidence" value="ECO:0007669"/>
    <property type="project" value="InterPro"/>
</dbReference>
<protein>
    <submittedName>
        <fullName evidence="3">Tetratricopeptide TPR_2 repeat protein</fullName>
    </submittedName>
</protein>
<evidence type="ECO:0000256" key="2">
    <source>
        <dbReference type="SAM" id="SignalP"/>
    </source>
</evidence>
<dbReference type="Gene3D" id="1.25.40.10">
    <property type="entry name" value="Tetratricopeptide repeat domain"/>
    <property type="match status" value="3"/>
</dbReference>
<dbReference type="Pfam" id="PF14559">
    <property type="entry name" value="TPR_19"/>
    <property type="match status" value="1"/>
</dbReference>
<accession>D7CV58</accession>
<dbReference type="SMART" id="SM00028">
    <property type="entry name" value="TPR"/>
    <property type="match status" value="7"/>
</dbReference>
<sequence length="357" mass="39135">MKMRALLALLLLPVVWAQELTERSTDELLRYGDVLYAQGNCLSARLFYQQVLEREANNPDALLGKGQALVCEGAFDEGIATLQRVLEAAPERTEAYLRLASAYVEQHRNAPQRHTEGLQEALAVLEEAESAGLGGAELLNLRGMILYRRGELEAARDALQRAVALDSTAAAYYENLGLTYLGLGELEPAVRTLRRAVTLNPDSASARNQLGSAYLLLGRCEDALFELEQAVSLAPEQLETNFNLGRALFDCGEVRAARPYFEKVVALDVTALPPVYTYLARIDLEEGNYDAAVTQATKGALLPQPNAAEAYYWLGQAYEARGRTSEDGASDAEKAREAYERALQLDGSFTPAREALN</sequence>
<reference evidence="4" key="1">
    <citation type="submission" date="2010-05" db="EMBL/GenBank/DDBJ databases">
        <title>The complete genome of Truepera radiovictris DSM 17093.</title>
        <authorList>
            <consortium name="US DOE Joint Genome Institute (JGI-PGF)"/>
            <person name="Lucas S."/>
            <person name="Copeland A."/>
            <person name="Lapidus A."/>
            <person name="Glavina del Rio T."/>
            <person name="Dalin E."/>
            <person name="Tice H."/>
            <person name="Bruce D."/>
            <person name="Goodwin L."/>
            <person name="Pitluck S."/>
            <person name="Kyrpides N."/>
            <person name="Mavromatis K."/>
            <person name="Ovchinnikova G."/>
            <person name="Munk A.C."/>
            <person name="Detter J.C."/>
            <person name="Han C."/>
            <person name="Tapia R."/>
            <person name="Land M."/>
            <person name="Hauser L."/>
            <person name="Markowitz V."/>
            <person name="Cheng J.-F."/>
            <person name="Hugenholtz P."/>
            <person name="Woyke T."/>
            <person name="Wu D."/>
            <person name="Tindall B."/>
            <person name="Pomrenke H.G."/>
            <person name="Brambilla E."/>
            <person name="Klenk H.-P."/>
            <person name="Eisen J.A."/>
        </authorList>
    </citation>
    <scope>NUCLEOTIDE SEQUENCE [LARGE SCALE GENOMIC DNA]</scope>
    <source>
        <strain evidence="4">DSM 17093 / CIP 108686 / LMG 22925 / RQ-24</strain>
    </source>
</reference>
<dbReference type="InterPro" id="IPR019734">
    <property type="entry name" value="TPR_rpt"/>
</dbReference>
<keyword evidence="1" id="KW-0802">TPR repeat</keyword>
<feature type="chain" id="PRO_5003094307" evidence="2">
    <location>
        <begin position="18"/>
        <end position="357"/>
    </location>
</feature>
<dbReference type="PROSITE" id="PS50005">
    <property type="entry name" value="TPR"/>
    <property type="match status" value="3"/>
</dbReference>
<dbReference type="Pfam" id="PF13181">
    <property type="entry name" value="TPR_8"/>
    <property type="match status" value="1"/>
</dbReference>
<dbReference type="PANTHER" id="PTHR44366">
    <property type="entry name" value="UDP-N-ACETYLGLUCOSAMINE--PEPTIDE N-ACETYLGLUCOSAMINYLTRANSFERASE 110 KDA SUBUNIT"/>
    <property type="match status" value="1"/>
</dbReference>
<dbReference type="PROSITE" id="PS50293">
    <property type="entry name" value="TPR_REGION"/>
    <property type="match status" value="1"/>
</dbReference>
<dbReference type="HOGENOM" id="CLU_042260_0_0_0"/>
<dbReference type="STRING" id="649638.Trad_2783"/>
<dbReference type="AlphaFoldDB" id="D7CV58"/>
<dbReference type="eggNOG" id="COG0457">
    <property type="taxonomic scope" value="Bacteria"/>
</dbReference>
<feature type="repeat" description="TPR" evidence="1">
    <location>
        <begin position="136"/>
        <end position="169"/>
    </location>
</feature>
<evidence type="ECO:0000313" key="3">
    <source>
        <dbReference type="EMBL" id="ADI15885.1"/>
    </source>
</evidence>
<feature type="repeat" description="TPR" evidence="1">
    <location>
        <begin position="204"/>
        <end position="237"/>
    </location>
</feature>
<dbReference type="Pfam" id="PF13374">
    <property type="entry name" value="TPR_10"/>
    <property type="match status" value="1"/>
</dbReference>
<keyword evidence="4" id="KW-1185">Reference proteome</keyword>
<gene>
    <name evidence="3" type="ordered locus">Trad_2783</name>
</gene>
<dbReference type="SUPFAM" id="SSF48452">
    <property type="entry name" value="TPR-like"/>
    <property type="match status" value="2"/>
</dbReference>
<dbReference type="InterPro" id="IPR037919">
    <property type="entry name" value="OGT"/>
</dbReference>
<dbReference type="Pfam" id="PF13432">
    <property type="entry name" value="TPR_16"/>
    <property type="match status" value="1"/>
</dbReference>
<dbReference type="InterPro" id="IPR011990">
    <property type="entry name" value="TPR-like_helical_dom_sf"/>
</dbReference>
<feature type="repeat" description="TPR" evidence="1">
    <location>
        <begin position="170"/>
        <end position="203"/>
    </location>
</feature>
<dbReference type="GO" id="GO:0097363">
    <property type="term" value="F:protein O-acetylglucosaminyltransferase activity"/>
    <property type="evidence" value="ECO:0007669"/>
    <property type="project" value="TreeGrafter"/>
</dbReference>
<evidence type="ECO:0000313" key="4">
    <source>
        <dbReference type="Proteomes" id="UP000000379"/>
    </source>
</evidence>
<dbReference type="EMBL" id="CP002049">
    <property type="protein sequence ID" value="ADI15885.1"/>
    <property type="molecule type" value="Genomic_DNA"/>
</dbReference>
<organism evidence="3 4">
    <name type="scientific">Truepera radiovictrix (strain DSM 17093 / CIP 108686 / LMG 22925 / RQ-24)</name>
    <dbReference type="NCBI Taxonomy" id="649638"/>
    <lineage>
        <taxon>Bacteria</taxon>
        <taxon>Thermotogati</taxon>
        <taxon>Deinococcota</taxon>
        <taxon>Deinococci</taxon>
        <taxon>Trueperales</taxon>
        <taxon>Trueperaceae</taxon>
        <taxon>Truepera</taxon>
    </lineage>
</organism>
<dbReference type="PANTHER" id="PTHR44366:SF1">
    <property type="entry name" value="UDP-N-ACETYLGLUCOSAMINE--PEPTIDE N-ACETYLGLUCOSAMINYLTRANSFERASE 110 KDA SUBUNIT"/>
    <property type="match status" value="1"/>
</dbReference>
<dbReference type="KEGG" id="tra:Trad_2783"/>
<reference evidence="3 4" key="2">
    <citation type="journal article" date="2011" name="Stand. Genomic Sci.">
        <title>Complete genome sequence of Truepera radiovictrix type strain (RQ-24).</title>
        <authorList>
            <person name="Ivanova N."/>
            <person name="Rohde C."/>
            <person name="Munk C."/>
            <person name="Nolan M."/>
            <person name="Lucas S."/>
            <person name="Del Rio T.G."/>
            <person name="Tice H."/>
            <person name="Deshpande S."/>
            <person name="Cheng J.F."/>
            <person name="Tapia R."/>
            <person name="Han C."/>
            <person name="Goodwin L."/>
            <person name="Pitluck S."/>
            <person name="Liolios K."/>
            <person name="Mavromatis K."/>
            <person name="Mikhailova N."/>
            <person name="Pati A."/>
            <person name="Chen A."/>
            <person name="Palaniappan K."/>
            <person name="Land M."/>
            <person name="Hauser L."/>
            <person name="Chang Y.J."/>
            <person name="Jeffries C.D."/>
            <person name="Brambilla E."/>
            <person name="Rohde M."/>
            <person name="Goker M."/>
            <person name="Tindall B.J."/>
            <person name="Woyke T."/>
            <person name="Bristow J."/>
            <person name="Eisen J.A."/>
            <person name="Markowitz V."/>
            <person name="Hugenholtz P."/>
            <person name="Kyrpides N.C."/>
            <person name="Klenk H.P."/>
            <person name="Lapidus A."/>
        </authorList>
    </citation>
    <scope>NUCLEOTIDE SEQUENCE [LARGE SCALE GENOMIC DNA]</scope>
    <source>
        <strain evidence="4">DSM 17093 / CIP 108686 / LMG 22925 / RQ-24</strain>
    </source>
</reference>
<evidence type="ECO:0000256" key="1">
    <source>
        <dbReference type="PROSITE-ProRule" id="PRU00339"/>
    </source>
</evidence>
<dbReference type="Proteomes" id="UP000000379">
    <property type="component" value="Chromosome"/>
</dbReference>